<feature type="transmembrane region" description="Helical" evidence="1">
    <location>
        <begin position="39"/>
        <end position="63"/>
    </location>
</feature>
<dbReference type="Proteomes" id="UP000319927">
    <property type="component" value="Unassembled WGS sequence"/>
</dbReference>
<comment type="caution">
    <text evidence="3">The sequence shown here is derived from an EMBL/GenBank/DDBJ whole genome shotgun (WGS) entry which is preliminary data.</text>
</comment>
<dbReference type="InterPro" id="IPR019692">
    <property type="entry name" value="CFP-6_PH"/>
</dbReference>
<name>A0A561VCD1_9ACTN</name>
<feature type="transmembrane region" description="Helical" evidence="1">
    <location>
        <begin position="127"/>
        <end position="146"/>
    </location>
</feature>
<dbReference type="AlphaFoldDB" id="A0A561VCD1"/>
<proteinExistence type="predicted"/>
<reference evidence="3 4" key="1">
    <citation type="submission" date="2019-06" db="EMBL/GenBank/DDBJ databases">
        <title>Sequencing the genomes of 1000 actinobacteria strains.</title>
        <authorList>
            <person name="Klenk H.-P."/>
        </authorList>
    </citation>
    <scope>NUCLEOTIDE SEQUENCE [LARGE SCALE GENOMIC DNA]</scope>
    <source>
        <strain evidence="3 4">DSM 102131</strain>
    </source>
</reference>
<gene>
    <name evidence="3" type="ORF">FHX75_1813</name>
</gene>
<evidence type="ECO:0000313" key="3">
    <source>
        <dbReference type="EMBL" id="TWG09265.1"/>
    </source>
</evidence>
<feature type="domain" description="Low molecular weight protein antigen 6 PH" evidence="2">
    <location>
        <begin position="149"/>
        <end position="174"/>
    </location>
</feature>
<keyword evidence="1" id="KW-0812">Transmembrane</keyword>
<feature type="transmembrane region" description="Helical" evidence="1">
    <location>
        <begin position="83"/>
        <end position="107"/>
    </location>
</feature>
<organism evidence="3 4">
    <name type="scientific">Micromonospora palomenae</name>
    <dbReference type="NCBI Taxonomy" id="1461247"/>
    <lineage>
        <taxon>Bacteria</taxon>
        <taxon>Bacillati</taxon>
        <taxon>Actinomycetota</taxon>
        <taxon>Actinomycetes</taxon>
        <taxon>Micromonosporales</taxon>
        <taxon>Micromonosporaceae</taxon>
        <taxon>Micromonospora</taxon>
    </lineage>
</organism>
<dbReference type="Pfam" id="PF10756">
    <property type="entry name" value="bPH_6"/>
    <property type="match status" value="1"/>
</dbReference>
<dbReference type="OrthoDB" id="3405898at2"/>
<evidence type="ECO:0000259" key="2">
    <source>
        <dbReference type="Pfam" id="PF10756"/>
    </source>
</evidence>
<dbReference type="EMBL" id="VIXA01000008">
    <property type="protein sequence ID" value="TWG09265.1"/>
    <property type="molecule type" value="Genomic_DNA"/>
</dbReference>
<dbReference type="RefSeq" id="WP_154944014.1">
    <property type="nucleotide sequence ID" value="NZ_VIXA01000008.1"/>
</dbReference>
<keyword evidence="4" id="KW-1185">Reference proteome</keyword>
<evidence type="ECO:0000256" key="1">
    <source>
        <dbReference type="SAM" id="Phobius"/>
    </source>
</evidence>
<accession>A0A561VCD1</accession>
<sequence>MTPRTARLLALPFALAAFLLRIGVEFWLKPLTWRIDSTAVALLAWAAGIAGSILVPAVGHLLLTRGTRRRPATFQVDPAGRRFTAPAAPAWAGPWSIIVAWLAGGLLITERVPGEDRVRFFESGEALVWNVLAVLAVLMVVGLVLWDERPRLTLDEAGITVRGLVRGRTLRWDRLLVGGPPGPAGKGSAALVLAERPATPDRPPVPRSLWIGPVHVDRDFLAGSVRHYIAHPERRSAIGTAEELASLRAALGGTPDA</sequence>
<keyword evidence="1" id="KW-1133">Transmembrane helix</keyword>
<protein>
    <submittedName>
        <fullName evidence="3">PH (Pleckstrin Homology) domain-containing protein</fullName>
    </submittedName>
</protein>
<evidence type="ECO:0000313" key="4">
    <source>
        <dbReference type="Proteomes" id="UP000319927"/>
    </source>
</evidence>
<keyword evidence="1" id="KW-0472">Membrane</keyword>